<keyword evidence="2" id="KW-1185">Reference proteome</keyword>
<reference evidence="1 2" key="1">
    <citation type="journal article" date="2022" name="Hortic Res">
        <title>A haplotype resolved chromosomal level avocado genome allows analysis of novel avocado genes.</title>
        <authorList>
            <person name="Nath O."/>
            <person name="Fletcher S.J."/>
            <person name="Hayward A."/>
            <person name="Shaw L.M."/>
            <person name="Masouleh A.K."/>
            <person name="Furtado A."/>
            <person name="Henry R.J."/>
            <person name="Mitter N."/>
        </authorList>
    </citation>
    <scope>NUCLEOTIDE SEQUENCE [LARGE SCALE GENOMIC DNA]</scope>
    <source>
        <strain evidence="2">cv. Hass</strain>
    </source>
</reference>
<evidence type="ECO:0000313" key="2">
    <source>
        <dbReference type="Proteomes" id="UP001234297"/>
    </source>
</evidence>
<protein>
    <submittedName>
        <fullName evidence="1">Uncharacterized protein</fullName>
    </submittedName>
</protein>
<proteinExistence type="predicted"/>
<accession>A0ACC2LDW5</accession>
<evidence type="ECO:0000313" key="1">
    <source>
        <dbReference type="EMBL" id="KAJ8631307.1"/>
    </source>
</evidence>
<dbReference type="EMBL" id="CM056815">
    <property type="protein sequence ID" value="KAJ8631307.1"/>
    <property type="molecule type" value="Genomic_DNA"/>
</dbReference>
<comment type="caution">
    <text evidence="1">The sequence shown here is derived from an EMBL/GenBank/DDBJ whole genome shotgun (WGS) entry which is preliminary data.</text>
</comment>
<dbReference type="Proteomes" id="UP001234297">
    <property type="component" value="Chromosome 7"/>
</dbReference>
<sequence length="481" mass="54661">MTWVSVKSIGDRLFFLSRSCSHSCSASKSGPEGDQIFFFLQDDISLYTFHMKERSISVDLTCPNVQPPWKSPFCVIQTSNDARVDMKKTRLSNVNTKVNTEKVRLINTNEKATGVESVVETAIMKIFIDERPWSDLPIQVVMLIAKRLTPVAYAWMRSICRTWRSITPSAWLPLTPCLIFHEEMDGLYKFFDPLSKRVYAANIPELHGASFHFSKGSWLLVSANIASIFSFNPFTKERIDLPNLPGVFSAVSFSSLPTSPDCVVFAVINCKPYDGILIRTCSPGAQSWTHLFLGEGVFPLFHVDGTNPVFHNGLFYCPGQQGNLGVYNIIEDTWNVLKNPMPLELPMGHCFLIEFNGELLLVYHLRTQIHIFSLDKSKMVWDEVVVLEDVTLFLSRSTSVAMMVNKEGTATSIRDMKNKIYIARFCLDYNDALVYHIESKSHHIDFYKSKEFINCNWIDPTGFEFALDSQGNILSVTSRFR</sequence>
<organism evidence="1 2">
    <name type="scientific">Persea americana</name>
    <name type="common">Avocado</name>
    <dbReference type="NCBI Taxonomy" id="3435"/>
    <lineage>
        <taxon>Eukaryota</taxon>
        <taxon>Viridiplantae</taxon>
        <taxon>Streptophyta</taxon>
        <taxon>Embryophyta</taxon>
        <taxon>Tracheophyta</taxon>
        <taxon>Spermatophyta</taxon>
        <taxon>Magnoliopsida</taxon>
        <taxon>Magnoliidae</taxon>
        <taxon>Laurales</taxon>
        <taxon>Lauraceae</taxon>
        <taxon>Persea</taxon>
    </lineage>
</organism>
<gene>
    <name evidence="1" type="ORF">MRB53_024630</name>
</gene>
<name>A0ACC2LDW5_PERAE</name>